<dbReference type="Pfam" id="PF08241">
    <property type="entry name" value="Methyltransf_11"/>
    <property type="match status" value="1"/>
</dbReference>
<feature type="domain" description="Methyltransferase type 11" evidence="1">
    <location>
        <begin position="62"/>
        <end position="154"/>
    </location>
</feature>
<comment type="caution">
    <text evidence="2">The sequence shown here is derived from an EMBL/GenBank/DDBJ whole genome shotgun (WGS) entry which is preliminary data.</text>
</comment>
<reference evidence="2" key="1">
    <citation type="journal article" date="2015" name="Nature">
        <title>Complex archaea that bridge the gap between prokaryotes and eukaryotes.</title>
        <authorList>
            <person name="Spang A."/>
            <person name="Saw J.H."/>
            <person name="Jorgensen S.L."/>
            <person name="Zaremba-Niedzwiedzka K."/>
            <person name="Martijn J."/>
            <person name="Lind A.E."/>
            <person name="van Eijk R."/>
            <person name="Schleper C."/>
            <person name="Guy L."/>
            <person name="Ettema T.J."/>
        </authorList>
    </citation>
    <scope>NUCLEOTIDE SEQUENCE</scope>
</reference>
<evidence type="ECO:0000313" key="2">
    <source>
        <dbReference type="EMBL" id="KKN88901.1"/>
    </source>
</evidence>
<protein>
    <recommendedName>
        <fullName evidence="1">Methyltransferase type 11 domain-containing protein</fullName>
    </recommendedName>
</protein>
<proteinExistence type="predicted"/>
<dbReference type="AlphaFoldDB" id="A0A0F9WRN9"/>
<dbReference type="InterPro" id="IPR029063">
    <property type="entry name" value="SAM-dependent_MTases_sf"/>
</dbReference>
<dbReference type="CDD" id="cd02440">
    <property type="entry name" value="AdoMet_MTases"/>
    <property type="match status" value="1"/>
</dbReference>
<gene>
    <name evidence="2" type="ORF">LCGC14_0245080</name>
</gene>
<dbReference type="InterPro" id="IPR013216">
    <property type="entry name" value="Methyltransf_11"/>
</dbReference>
<dbReference type="SUPFAM" id="SSF53335">
    <property type="entry name" value="S-adenosyl-L-methionine-dependent methyltransferases"/>
    <property type="match status" value="1"/>
</dbReference>
<dbReference type="PANTHER" id="PTHR43591:SF24">
    <property type="entry name" value="2-METHOXY-6-POLYPRENYL-1,4-BENZOQUINOL METHYLASE, MITOCHONDRIAL"/>
    <property type="match status" value="1"/>
</dbReference>
<dbReference type="PANTHER" id="PTHR43591">
    <property type="entry name" value="METHYLTRANSFERASE"/>
    <property type="match status" value="1"/>
</dbReference>
<accession>A0A0F9WRN9</accession>
<dbReference type="GO" id="GO:0008757">
    <property type="term" value="F:S-adenosylmethionine-dependent methyltransferase activity"/>
    <property type="evidence" value="ECO:0007669"/>
    <property type="project" value="InterPro"/>
</dbReference>
<sequence>MSTDLRKNPYIAREYWPARLKKEGALYVSTRNSKTVNDHQWEVFRDSLRQAMEGTDPGRIIDFGCGVGRFAAAAREFASSYVGVDINSGAFEHAPDLPNVEFVGLPEDRIPFEDNSFDSAMALTVLQHIVDPEHYVIWSSEIARVVKPGGLIYIIDDADQSPKMGKHMKIRGPQVISESLGSVIDEDFGVISAERPNSHYLFRSRKV</sequence>
<organism evidence="2">
    <name type="scientific">marine sediment metagenome</name>
    <dbReference type="NCBI Taxonomy" id="412755"/>
    <lineage>
        <taxon>unclassified sequences</taxon>
        <taxon>metagenomes</taxon>
        <taxon>ecological metagenomes</taxon>
    </lineage>
</organism>
<evidence type="ECO:0000259" key="1">
    <source>
        <dbReference type="Pfam" id="PF08241"/>
    </source>
</evidence>
<dbReference type="Gene3D" id="3.40.50.150">
    <property type="entry name" value="Vaccinia Virus protein VP39"/>
    <property type="match status" value="1"/>
</dbReference>
<name>A0A0F9WRN9_9ZZZZ</name>
<dbReference type="EMBL" id="LAZR01000125">
    <property type="protein sequence ID" value="KKN88901.1"/>
    <property type="molecule type" value="Genomic_DNA"/>
</dbReference>